<dbReference type="Proteomes" id="UP001597044">
    <property type="component" value="Unassembled WGS sequence"/>
</dbReference>
<dbReference type="EMBL" id="JBHTIT010000001">
    <property type="protein sequence ID" value="MFD0949434.1"/>
    <property type="molecule type" value="Genomic_DNA"/>
</dbReference>
<dbReference type="RefSeq" id="WP_379069149.1">
    <property type="nucleotide sequence ID" value="NZ_JBHTIT010000001.1"/>
</dbReference>
<evidence type="ECO:0000313" key="2">
    <source>
        <dbReference type="Proteomes" id="UP001597044"/>
    </source>
</evidence>
<dbReference type="Gene3D" id="3.30.300.20">
    <property type="match status" value="1"/>
</dbReference>
<dbReference type="Pfam" id="PF02566">
    <property type="entry name" value="OsmC"/>
    <property type="match status" value="1"/>
</dbReference>
<dbReference type="EC" id="1.11.1.-" evidence="1"/>
<keyword evidence="1" id="KW-0560">Oxidoreductase</keyword>
<keyword evidence="2" id="KW-1185">Reference proteome</keyword>
<gene>
    <name evidence="1" type="ORF">ACFQ0F_03360</name>
</gene>
<dbReference type="InterPro" id="IPR015946">
    <property type="entry name" value="KH_dom-like_a/b"/>
</dbReference>
<dbReference type="InterPro" id="IPR003718">
    <property type="entry name" value="OsmC/Ohr_fam"/>
</dbReference>
<organism evidence="1 2">
    <name type="scientific">Paraperlucidibaca wandonensis</name>
    <dbReference type="NCBI Taxonomy" id="1268273"/>
    <lineage>
        <taxon>Bacteria</taxon>
        <taxon>Pseudomonadati</taxon>
        <taxon>Pseudomonadota</taxon>
        <taxon>Gammaproteobacteria</taxon>
        <taxon>Moraxellales</taxon>
        <taxon>Moraxellaceae</taxon>
        <taxon>Paraperlucidibaca</taxon>
    </lineage>
</organism>
<dbReference type="SUPFAM" id="SSF82784">
    <property type="entry name" value="OsmC-like"/>
    <property type="match status" value="1"/>
</dbReference>
<proteinExistence type="predicted"/>
<name>A0ABW3HHY8_9GAMM</name>
<evidence type="ECO:0000313" key="1">
    <source>
        <dbReference type="EMBL" id="MFD0949434.1"/>
    </source>
</evidence>
<dbReference type="PANTHER" id="PTHR39624:SF2">
    <property type="entry name" value="OSMC-LIKE PROTEIN"/>
    <property type="match status" value="1"/>
</dbReference>
<dbReference type="PANTHER" id="PTHR39624">
    <property type="entry name" value="PROTEIN INVOLVED IN RIMO-MEDIATED BETA-METHYLTHIOLATION OF RIBOSOMAL PROTEIN S12 YCAO"/>
    <property type="match status" value="1"/>
</dbReference>
<sequence length="133" mass="14466">MKEIAHASVKNCRPAYRQEISAGGFAMLSDEPVTAGGQGVGPAPYDYILAGLGSCTSITLQMYADRKGWVLDDLRVELKLSKDEHGDTFIERIVSCKNALTVEQWEKLLNIAGKTPVTRTMLTGAKISTTHLP</sequence>
<dbReference type="GO" id="GO:0004601">
    <property type="term" value="F:peroxidase activity"/>
    <property type="evidence" value="ECO:0007669"/>
    <property type="project" value="UniProtKB-KW"/>
</dbReference>
<accession>A0ABW3HHY8</accession>
<protein>
    <submittedName>
        <fullName evidence="1">OsmC family protein</fullName>
        <ecNumber evidence="1">1.11.1.-</ecNumber>
    </submittedName>
</protein>
<comment type="caution">
    <text evidence="1">The sequence shown here is derived from an EMBL/GenBank/DDBJ whole genome shotgun (WGS) entry which is preliminary data.</text>
</comment>
<reference evidence="2" key="1">
    <citation type="journal article" date="2019" name="Int. J. Syst. Evol. Microbiol.">
        <title>The Global Catalogue of Microorganisms (GCM) 10K type strain sequencing project: providing services to taxonomists for standard genome sequencing and annotation.</title>
        <authorList>
            <consortium name="The Broad Institute Genomics Platform"/>
            <consortium name="The Broad Institute Genome Sequencing Center for Infectious Disease"/>
            <person name="Wu L."/>
            <person name="Ma J."/>
        </authorList>
    </citation>
    <scope>NUCLEOTIDE SEQUENCE [LARGE SCALE GENOMIC DNA]</scope>
    <source>
        <strain evidence="2">CCUG 63419</strain>
    </source>
</reference>
<dbReference type="InterPro" id="IPR036102">
    <property type="entry name" value="OsmC/Ohrsf"/>
</dbReference>
<keyword evidence="1" id="KW-0575">Peroxidase</keyword>